<dbReference type="AlphaFoldDB" id="A0AA48M2F4"/>
<dbReference type="EMBL" id="OY288114">
    <property type="protein sequence ID" value="CAJ0885796.1"/>
    <property type="molecule type" value="Genomic_DNA"/>
</dbReference>
<evidence type="ECO:0000313" key="1">
    <source>
        <dbReference type="EMBL" id="CAJ0885796.1"/>
    </source>
</evidence>
<proteinExistence type="predicted"/>
<protein>
    <submittedName>
        <fullName evidence="1">Uncharacterized protein</fullName>
    </submittedName>
</protein>
<accession>A0AA48M2F4</accession>
<gene>
    <name evidence="1" type="ORF">AMST5_03649</name>
</gene>
<organism evidence="1">
    <name type="scientific">freshwater sediment metagenome</name>
    <dbReference type="NCBI Taxonomy" id="556182"/>
    <lineage>
        <taxon>unclassified sequences</taxon>
        <taxon>metagenomes</taxon>
        <taxon>ecological metagenomes</taxon>
    </lineage>
</organism>
<reference evidence="1" key="1">
    <citation type="submission" date="2023-07" db="EMBL/GenBank/DDBJ databases">
        <authorList>
            <person name="Pelsma A.J. K."/>
        </authorList>
    </citation>
    <scope>NUCLEOTIDE SEQUENCE</scope>
</reference>
<sequence>MNRPVKFVISAVFACGFAALASGSASAMPAARTGVDVAPMTENAHVVRVCNRWGRCWMTANHRHGPRYGYGRPYHRHYGYGWRHYRRW</sequence>
<name>A0AA48M2F4_9ZZZZ</name>